<evidence type="ECO:0000313" key="2">
    <source>
        <dbReference type="Proteomes" id="UP001140087"/>
    </source>
</evidence>
<protein>
    <submittedName>
        <fullName evidence="1">Uncharacterized protein</fullName>
    </submittedName>
</protein>
<name>A0ACC1KHG0_9FUNG</name>
<evidence type="ECO:0000313" key="1">
    <source>
        <dbReference type="EMBL" id="KAJ2789902.1"/>
    </source>
</evidence>
<feature type="non-terminal residue" evidence="1">
    <location>
        <position position="389"/>
    </location>
</feature>
<dbReference type="Proteomes" id="UP001140087">
    <property type="component" value="Unassembled WGS sequence"/>
</dbReference>
<accession>A0ACC1KHG0</accession>
<feature type="non-terminal residue" evidence="1">
    <location>
        <position position="1"/>
    </location>
</feature>
<proteinExistence type="predicted"/>
<sequence length="389" mass="43730">TFFKEAFLYFTTRQRRDANTDTMEARALIERHVEGYMHKARIAPVDFINASQVAMYEAGRIVTAYTNNVSIHYGDNLRAAVNLLLNVPARRAELREAMKDSSQAEVAAAIREQITGPAALAKRAVMRGKSTLDGVDPETCEALAPLRAVLATYSDDSTFVQDDIEADSHKHPEKHLRAFYALAGLLLKHRPRTPQGGPPSIPQCFPLRQGWVPAHTHVDKQVLCNNILRQPGLKYKPFEQSWSQVVNLEHRALRPSGGRAFKGSVETDGVAVSVIKKTDKAASVYKGRQKLAEGQVAKPKPRNRNVRKSSRKDDGTKAAPRRGEIPYIHEVAREEVRAPNKLLLDPGRKDAVHGVHERSTPDEPERFRLTQRQINVQRRAPRFRKIRAK</sequence>
<reference evidence="1" key="1">
    <citation type="submission" date="2022-07" db="EMBL/GenBank/DDBJ databases">
        <title>Phylogenomic reconstructions and comparative analyses of Kickxellomycotina fungi.</title>
        <authorList>
            <person name="Reynolds N.K."/>
            <person name="Stajich J.E."/>
            <person name="Barry K."/>
            <person name="Grigoriev I.V."/>
            <person name="Crous P."/>
            <person name="Smith M.E."/>
        </authorList>
    </citation>
    <scope>NUCLEOTIDE SEQUENCE</scope>
    <source>
        <strain evidence="1">BCRC 34780</strain>
    </source>
</reference>
<gene>
    <name evidence="1" type="ORF">H4R21_006631</name>
</gene>
<dbReference type="EMBL" id="JANBUN010003650">
    <property type="protein sequence ID" value="KAJ2789902.1"/>
    <property type="molecule type" value="Genomic_DNA"/>
</dbReference>
<keyword evidence="2" id="KW-1185">Reference proteome</keyword>
<organism evidence="1 2">
    <name type="scientific">Coemansia helicoidea</name>
    <dbReference type="NCBI Taxonomy" id="1286919"/>
    <lineage>
        <taxon>Eukaryota</taxon>
        <taxon>Fungi</taxon>
        <taxon>Fungi incertae sedis</taxon>
        <taxon>Zoopagomycota</taxon>
        <taxon>Kickxellomycotina</taxon>
        <taxon>Kickxellomycetes</taxon>
        <taxon>Kickxellales</taxon>
        <taxon>Kickxellaceae</taxon>
        <taxon>Coemansia</taxon>
    </lineage>
</organism>
<comment type="caution">
    <text evidence="1">The sequence shown here is derived from an EMBL/GenBank/DDBJ whole genome shotgun (WGS) entry which is preliminary data.</text>
</comment>